<feature type="binding site" evidence="10">
    <location>
        <position position="63"/>
    </location>
    <ligand>
        <name>GTP</name>
        <dbReference type="ChEBI" id="CHEBI:37565"/>
    </ligand>
</feature>
<keyword evidence="7 10" id="KW-0342">GTP-binding</keyword>
<dbReference type="InterPro" id="IPR006638">
    <property type="entry name" value="Elp3/MiaA/NifB-like_rSAM"/>
</dbReference>
<feature type="binding site" evidence="10">
    <location>
        <position position="188"/>
    </location>
    <ligand>
        <name>S-adenosyl-L-methionine</name>
        <dbReference type="ChEBI" id="CHEBI:59789"/>
    </ligand>
</feature>
<dbReference type="GO" id="GO:0046872">
    <property type="term" value="F:metal ion binding"/>
    <property type="evidence" value="ECO:0007669"/>
    <property type="project" value="UniProtKB-KW"/>
</dbReference>
<proteinExistence type="inferred from homology"/>
<dbReference type="RefSeq" id="WP_156328850.1">
    <property type="nucleotide sequence ID" value="NZ_CACRSW010000012.1"/>
</dbReference>
<dbReference type="PROSITE" id="PS00018">
    <property type="entry name" value="EF_HAND_1"/>
    <property type="match status" value="1"/>
</dbReference>
<dbReference type="GO" id="GO:0061799">
    <property type="term" value="F:cyclic pyranopterin monophosphate synthase activity"/>
    <property type="evidence" value="ECO:0007669"/>
    <property type="project" value="TreeGrafter"/>
</dbReference>
<protein>
    <recommendedName>
        <fullName evidence="10">GTP 3',8-cyclase</fullName>
        <ecNumber evidence="10">4.1.99.22</ecNumber>
    </recommendedName>
    <alternativeName>
        <fullName evidence="10">Molybdenum cofactor biosynthesis protein A</fullName>
    </alternativeName>
</protein>
<comment type="catalytic activity">
    <reaction evidence="10">
        <text>GTP + AH2 + S-adenosyl-L-methionine = (8S)-3',8-cyclo-7,8-dihydroguanosine 5'-triphosphate + 5'-deoxyadenosine + L-methionine + A + H(+)</text>
        <dbReference type="Rhea" id="RHEA:49576"/>
        <dbReference type="ChEBI" id="CHEBI:13193"/>
        <dbReference type="ChEBI" id="CHEBI:15378"/>
        <dbReference type="ChEBI" id="CHEBI:17319"/>
        <dbReference type="ChEBI" id="CHEBI:17499"/>
        <dbReference type="ChEBI" id="CHEBI:37565"/>
        <dbReference type="ChEBI" id="CHEBI:57844"/>
        <dbReference type="ChEBI" id="CHEBI:59789"/>
        <dbReference type="ChEBI" id="CHEBI:131766"/>
        <dbReference type="EC" id="4.1.99.22"/>
    </reaction>
</comment>
<dbReference type="NCBIfam" id="NF001199">
    <property type="entry name" value="PRK00164.2-1"/>
    <property type="match status" value="1"/>
</dbReference>
<dbReference type="SFLD" id="SFLDG01386">
    <property type="entry name" value="main_SPASM_domain-containing"/>
    <property type="match status" value="1"/>
</dbReference>
<keyword evidence="1 10" id="KW-0004">4Fe-4S</keyword>
<dbReference type="InterPro" id="IPR040064">
    <property type="entry name" value="MoaA-like"/>
</dbReference>
<feature type="binding site" evidence="10">
    <location>
        <begin position="253"/>
        <end position="255"/>
    </location>
    <ligand>
        <name>GTP</name>
        <dbReference type="ChEBI" id="CHEBI:37565"/>
    </ligand>
</feature>
<evidence type="ECO:0000256" key="3">
    <source>
        <dbReference type="ARBA" id="ARBA00022723"/>
    </source>
</evidence>
<dbReference type="AlphaFoldDB" id="A0A6N2SI60"/>
<name>A0A6N2SI60_9FIRM</name>
<dbReference type="EMBL" id="CACRSW010000012">
    <property type="protein sequence ID" value="VYS93157.1"/>
    <property type="molecule type" value="Genomic_DNA"/>
</dbReference>
<dbReference type="PANTHER" id="PTHR22960:SF0">
    <property type="entry name" value="MOLYBDENUM COFACTOR BIOSYNTHESIS PROTEIN 1"/>
    <property type="match status" value="1"/>
</dbReference>
<evidence type="ECO:0000256" key="10">
    <source>
        <dbReference type="HAMAP-Rule" id="MF_01225"/>
    </source>
</evidence>
<gene>
    <name evidence="10 12" type="primary">moaA</name>
    <name evidence="12" type="ORF">AVLFYP127_00267</name>
</gene>
<dbReference type="NCBIfam" id="TIGR02666">
    <property type="entry name" value="moaA"/>
    <property type="match status" value="1"/>
</dbReference>
<feature type="binding site" evidence="10">
    <location>
        <position position="94"/>
    </location>
    <ligand>
        <name>GTP</name>
        <dbReference type="ChEBI" id="CHEBI:37565"/>
    </ligand>
</feature>
<dbReference type="GO" id="GO:0061798">
    <property type="term" value="F:GTP 3',8'-cyclase activity"/>
    <property type="evidence" value="ECO:0007669"/>
    <property type="project" value="UniProtKB-UniRule"/>
</dbReference>
<evidence type="ECO:0000256" key="6">
    <source>
        <dbReference type="ARBA" id="ARBA00023014"/>
    </source>
</evidence>
<comment type="similarity">
    <text evidence="10">Belongs to the radical SAM superfamily. MoaA family.</text>
</comment>
<comment type="function">
    <text evidence="10">Catalyzes the cyclization of GTP to (8S)-3',8-cyclo-7,8-dihydroguanosine 5'-triphosphate.</text>
</comment>
<evidence type="ECO:0000256" key="7">
    <source>
        <dbReference type="ARBA" id="ARBA00023134"/>
    </source>
</evidence>
<dbReference type="InterPro" id="IPR010505">
    <property type="entry name" value="MoaA_twitch"/>
</dbReference>
<dbReference type="InterPro" id="IPR013785">
    <property type="entry name" value="Aldolase_TIM"/>
</dbReference>
<dbReference type="Pfam" id="PF04055">
    <property type="entry name" value="Radical_SAM"/>
    <property type="match status" value="1"/>
</dbReference>
<feature type="binding site" evidence="10">
    <location>
        <position position="265"/>
    </location>
    <ligand>
        <name>[4Fe-4S] cluster</name>
        <dbReference type="ChEBI" id="CHEBI:49883"/>
        <label>2</label>
        <note>4Fe-4S-substrate</note>
    </ligand>
</feature>
<dbReference type="GO" id="GO:0006777">
    <property type="term" value="P:Mo-molybdopterin cofactor biosynthetic process"/>
    <property type="evidence" value="ECO:0007669"/>
    <property type="project" value="UniProtKB-UniRule"/>
</dbReference>
<evidence type="ECO:0000256" key="8">
    <source>
        <dbReference type="ARBA" id="ARBA00023150"/>
    </source>
</evidence>
<dbReference type="CDD" id="cd01335">
    <property type="entry name" value="Radical_SAM"/>
    <property type="match status" value="1"/>
</dbReference>
<accession>A0A6N2SI60</accession>
<feature type="binding site" evidence="10">
    <location>
        <position position="26"/>
    </location>
    <ligand>
        <name>S-adenosyl-L-methionine</name>
        <dbReference type="ChEBI" id="CHEBI:59789"/>
    </ligand>
</feature>
<evidence type="ECO:0000256" key="1">
    <source>
        <dbReference type="ARBA" id="ARBA00022485"/>
    </source>
</evidence>
<evidence type="ECO:0000256" key="4">
    <source>
        <dbReference type="ARBA" id="ARBA00022741"/>
    </source>
</evidence>
<keyword evidence="6 10" id="KW-0411">Iron-sulfur</keyword>
<evidence type="ECO:0000256" key="5">
    <source>
        <dbReference type="ARBA" id="ARBA00023004"/>
    </source>
</evidence>
<feature type="binding site" evidence="10">
    <location>
        <position position="13"/>
    </location>
    <ligand>
        <name>GTP</name>
        <dbReference type="ChEBI" id="CHEBI:37565"/>
    </ligand>
</feature>
<dbReference type="SFLD" id="SFLDS00029">
    <property type="entry name" value="Radical_SAM"/>
    <property type="match status" value="1"/>
</dbReference>
<evidence type="ECO:0000256" key="9">
    <source>
        <dbReference type="ARBA" id="ARBA00023239"/>
    </source>
</evidence>
<feature type="binding site" evidence="10">
    <location>
        <position position="67"/>
    </location>
    <ligand>
        <name>S-adenosyl-L-methionine</name>
        <dbReference type="ChEBI" id="CHEBI:59789"/>
    </ligand>
</feature>
<evidence type="ECO:0000313" key="12">
    <source>
        <dbReference type="EMBL" id="VYS93157.1"/>
    </source>
</evidence>
<keyword evidence="5 10" id="KW-0408">Iron</keyword>
<organism evidence="12">
    <name type="scientific">Anaerococcus vaginalis</name>
    <dbReference type="NCBI Taxonomy" id="33037"/>
    <lineage>
        <taxon>Bacteria</taxon>
        <taxon>Bacillati</taxon>
        <taxon>Bacillota</taxon>
        <taxon>Tissierellia</taxon>
        <taxon>Tissierellales</taxon>
        <taxon>Peptoniphilaceae</taxon>
        <taxon>Anaerococcus</taxon>
    </lineage>
</organism>
<dbReference type="SFLD" id="SFLDG01067">
    <property type="entry name" value="SPASM/twitch_domain_containing"/>
    <property type="match status" value="1"/>
</dbReference>
<dbReference type="InterPro" id="IPR013483">
    <property type="entry name" value="MoaA"/>
</dbReference>
<keyword evidence="4 10" id="KW-0547">Nucleotide-binding</keyword>
<comment type="subunit">
    <text evidence="10">Monomer and homodimer.</text>
</comment>
<comment type="cofactor">
    <cofactor evidence="10">
        <name>[4Fe-4S] cluster</name>
        <dbReference type="ChEBI" id="CHEBI:49883"/>
    </cofactor>
    <text evidence="10">Binds 2 [4Fe-4S] clusters. Binds 1 [4Fe-4S] cluster coordinated with 3 cysteines and an exchangeable S-adenosyl-L-methionine and 1 [4Fe-4S] cluster coordinated with 3 cysteines and the GTP-derived substrate.</text>
</comment>
<dbReference type="GO" id="GO:1904047">
    <property type="term" value="F:S-adenosyl-L-methionine binding"/>
    <property type="evidence" value="ECO:0007669"/>
    <property type="project" value="UniProtKB-UniRule"/>
</dbReference>
<dbReference type="InterPro" id="IPR018247">
    <property type="entry name" value="EF_Hand_1_Ca_BS"/>
</dbReference>
<feature type="binding site" evidence="10">
    <location>
        <position position="248"/>
    </location>
    <ligand>
        <name>[4Fe-4S] cluster</name>
        <dbReference type="ChEBI" id="CHEBI:49883"/>
        <label>2</label>
        <note>4Fe-4S-substrate</note>
    </ligand>
</feature>
<dbReference type="CDD" id="cd21117">
    <property type="entry name" value="Twitch_MoaA"/>
    <property type="match status" value="1"/>
</dbReference>
<dbReference type="InterPro" id="IPR007197">
    <property type="entry name" value="rSAM"/>
</dbReference>
<dbReference type="GO" id="GO:0051539">
    <property type="term" value="F:4 iron, 4 sulfur cluster binding"/>
    <property type="evidence" value="ECO:0007669"/>
    <property type="project" value="UniProtKB-UniRule"/>
</dbReference>
<dbReference type="SMART" id="SM00729">
    <property type="entry name" value="Elp3"/>
    <property type="match status" value="1"/>
</dbReference>
<dbReference type="PANTHER" id="PTHR22960">
    <property type="entry name" value="MOLYBDOPTERIN COFACTOR SYNTHESIS PROTEIN A"/>
    <property type="match status" value="1"/>
</dbReference>
<evidence type="ECO:0000259" key="11">
    <source>
        <dbReference type="PROSITE" id="PS51918"/>
    </source>
</evidence>
<dbReference type="Pfam" id="PF06463">
    <property type="entry name" value="Mob_synth_C"/>
    <property type="match status" value="1"/>
</dbReference>
<dbReference type="InterPro" id="IPR058240">
    <property type="entry name" value="rSAM_sf"/>
</dbReference>
<comment type="pathway">
    <text evidence="10">Cofactor biosynthesis; molybdopterin biosynthesis.</text>
</comment>
<feature type="binding site" evidence="10">
    <location>
        <position position="154"/>
    </location>
    <ligand>
        <name>GTP</name>
        <dbReference type="ChEBI" id="CHEBI:37565"/>
    </ligand>
</feature>
<sequence>MLDKYERKIDYLRISLTDRCNYRCKYCMPDGLSCKKNHEDMLTLEEINEISKIFVKKGIKKIRLTGGEPLVRKNVESLVKMLAEIDGLKDLAMTTNGYFLKEKAKILWENGLKRLNISLDSLDSEKYKIMSQGGDLEKVLDAIKYVKNFGYVIKINTVLIKGFNDGEIYDFIKFSKENDLQLRFIELMPIGDTADFSKDKFISSDEIIKKLNLIPIKNPDTHSPTSLYKVPDFDYTLGLIEPLSHKFCSTCNRLRLTADGKIRPCLHSDLEIDFKKAIRANENIEKLIDEALMKKPQRHHLEKEVIKESMYRIGG</sequence>
<dbReference type="Gene3D" id="3.20.20.70">
    <property type="entry name" value="Aldolase class I"/>
    <property type="match status" value="1"/>
</dbReference>
<dbReference type="GO" id="GO:0005525">
    <property type="term" value="F:GTP binding"/>
    <property type="evidence" value="ECO:0007669"/>
    <property type="project" value="UniProtKB-UniRule"/>
</dbReference>
<dbReference type="InterPro" id="IPR050105">
    <property type="entry name" value="MoCo_biosynth_MoaA/MoaC"/>
</dbReference>
<evidence type="ECO:0000256" key="2">
    <source>
        <dbReference type="ARBA" id="ARBA00022691"/>
    </source>
</evidence>
<keyword evidence="3 10" id="KW-0479">Metal-binding</keyword>
<keyword evidence="9 10" id="KW-0456">Lyase</keyword>
<dbReference type="HAMAP" id="MF_01225_B">
    <property type="entry name" value="MoaA_B"/>
    <property type="match status" value="1"/>
</dbReference>
<dbReference type="EC" id="4.1.99.22" evidence="10"/>
<feature type="binding site" evidence="10">
    <location>
        <position position="24"/>
    </location>
    <ligand>
        <name>[4Fe-4S] cluster</name>
        <dbReference type="ChEBI" id="CHEBI:49883"/>
        <label>1</label>
        <note>4Fe-4S-S-AdoMet</note>
    </ligand>
</feature>
<feature type="binding site" evidence="10">
    <location>
        <position position="118"/>
    </location>
    <ligand>
        <name>S-adenosyl-L-methionine</name>
        <dbReference type="ChEBI" id="CHEBI:59789"/>
    </ligand>
</feature>
<keyword evidence="2 10" id="KW-0949">S-adenosyl-L-methionine</keyword>
<feature type="binding site" evidence="10">
    <location>
        <position position="27"/>
    </location>
    <ligand>
        <name>[4Fe-4S] cluster</name>
        <dbReference type="ChEBI" id="CHEBI:49883"/>
        <label>1</label>
        <note>4Fe-4S-S-AdoMet</note>
    </ligand>
</feature>
<dbReference type="PROSITE" id="PS51918">
    <property type="entry name" value="RADICAL_SAM"/>
    <property type="match status" value="1"/>
</dbReference>
<reference evidence="12" key="1">
    <citation type="submission" date="2019-11" db="EMBL/GenBank/DDBJ databases">
        <authorList>
            <person name="Feng L."/>
        </authorList>
    </citation>
    <scope>NUCLEOTIDE SEQUENCE</scope>
    <source>
        <strain evidence="12">AvaginalisLFYP127</strain>
    </source>
</reference>
<dbReference type="UniPathway" id="UPA00344"/>
<feature type="binding site" evidence="10">
    <location>
        <position position="251"/>
    </location>
    <ligand>
        <name>[4Fe-4S] cluster</name>
        <dbReference type="ChEBI" id="CHEBI:49883"/>
        <label>2</label>
        <note>4Fe-4S-substrate</note>
    </ligand>
</feature>
<keyword evidence="8 10" id="KW-0501">Molybdenum cofactor biosynthesis</keyword>
<feature type="binding site" evidence="10">
    <location>
        <position position="20"/>
    </location>
    <ligand>
        <name>[4Fe-4S] cluster</name>
        <dbReference type="ChEBI" id="CHEBI:49883"/>
        <label>1</label>
        <note>4Fe-4S-S-AdoMet</note>
    </ligand>
</feature>
<feature type="domain" description="Radical SAM core" evidence="11">
    <location>
        <begin position="4"/>
        <end position="217"/>
    </location>
</feature>
<dbReference type="SFLD" id="SFLDG01383">
    <property type="entry name" value="cyclic_pyranopterin_phosphate"/>
    <property type="match status" value="1"/>
</dbReference>
<dbReference type="SUPFAM" id="SSF102114">
    <property type="entry name" value="Radical SAM enzymes"/>
    <property type="match status" value="1"/>
</dbReference>